<dbReference type="EMBL" id="KZ824287">
    <property type="protein sequence ID" value="RAL11675.1"/>
    <property type="molecule type" value="Genomic_DNA"/>
</dbReference>
<keyword evidence="2" id="KW-1185">Reference proteome</keyword>
<name>A0A395HW80_ASPHC</name>
<evidence type="ECO:0000313" key="1">
    <source>
        <dbReference type="EMBL" id="RAL11675.1"/>
    </source>
</evidence>
<evidence type="ECO:0000313" key="2">
    <source>
        <dbReference type="Proteomes" id="UP000248961"/>
    </source>
</evidence>
<organism evidence="1 2">
    <name type="scientific">Aspergillus homomorphus (strain CBS 101889)</name>
    <dbReference type="NCBI Taxonomy" id="1450537"/>
    <lineage>
        <taxon>Eukaryota</taxon>
        <taxon>Fungi</taxon>
        <taxon>Dikarya</taxon>
        <taxon>Ascomycota</taxon>
        <taxon>Pezizomycotina</taxon>
        <taxon>Eurotiomycetes</taxon>
        <taxon>Eurotiomycetidae</taxon>
        <taxon>Eurotiales</taxon>
        <taxon>Aspergillaceae</taxon>
        <taxon>Aspergillus</taxon>
        <taxon>Aspergillus subgen. Circumdati</taxon>
    </lineage>
</organism>
<dbReference type="GeneID" id="37205429"/>
<dbReference type="RefSeq" id="XP_025550829.1">
    <property type="nucleotide sequence ID" value="XM_025701140.1"/>
</dbReference>
<dbReference type="Proteomes" id="UP000248961">
    <property type="component" value="Unassembled WGS sequence"/>
</dbReference>
<dbReference type="VEuPathDB" id="FungiDB:BO97DRAFT_92747"/>
<accession>A0A395HW80</accession>
<reference evidence="1 2" key="1">
    <citation type="submission" date="2018-02" db="EMBL/GenBank/DDBJ databases">
        <title>The genomes of Aspergillus section Nigri reveals drivers in fungal speciation.</title>
        <authorList>
            <consortium name="DOE Joint Genome Institute"/>
            <person name="Vesth T.C."/>
            <person name="Nybo J."/>
            <person name="Theobald S."/>
            <person name="Brandl J."/>
            <person name="Frisvad J.C."/>
            <person name="Nielsen K.F."/>
            <person name="Lyhne E.K."/>
            <person name="Kogle M.E."/>
            <person name="Kuo A."/>
            <person name="Riley R."/>
            <person name="Clum A."/>
            <person name="Nolan M."/>
            <person name="Lipzen A."/>
            <person name="Salamov A."/>
            <person name="Henrissat B."/>
            <person name="Wiebenga A."/>
            <person name="De vries R.P."/>
            <person name="Grigoriev I.V."/>
            <person name="Mortensen U.H."/>
            <person name="Andersen M.R."/>
            <person name="Baker S.E."/>
        </authorList>
    </citation>
    <scope>NUCLEOTIDE SEQUENCE [LARGE SCALE GENOMIC DNA]</scope>
    <source>
        <strain evidence="1 2">CBS 101889</strain>
    </source>
</reference>
<proteinExistence type="predicted"/>
<dbReference type="AlphaFoldDB" id="A0A395HW80"/>
<protein>
    <submittedName>
        <fullName evidence="1">Uncharacterized protein</fullName>
    </submittedName>
</protein>
<gene>
    <name evidence="1" type="ORF">BO97DRAFT_92747</name>
</gene>
<sequence length="57" mass="6682">MHIGLNREENFFFYCHMVPHHILFLFCGPPAIMSLSYKDVDTPCIRPNGLPSVKYKR</sequence>